<dbReference type="PROSITE" id="PS50977">
    <property type="entry name" value="HTH_TETR_2"/>
    <property type="match status" value="1"/>
</dbReference>
<keyword evidence="2 4" id="KW-0238">DNA-binding</keyword>
<keyword evidence="3" id="KW-0804">Transcription</keyword>
<evidence type="ECO:0000259" key="5">
    <source>
        <dbReference type="PROSITE" id="PS50977"/>
    </source>
</evidence>
<dbReference type="Gene3D" id="1.10.357.10">
    <property type="entry name" value="Tetracycline Repressor, domain 2"/>
    <property type="match status" value="1"/>
</dbReference>
<dbReference type="Pfam" id="PF16925">
    <property type="entry name" value="TetR_C_13"/>
    <property type="match status" value="1"/>
</dbReference>
<protein>
    <recommendedName>
        <fullName evidence="5">HTH tetR-type domain-containing protein</fullName>
    </recommendedName>
</protein>
<dbReference type="InterPro" id="IPR036271">
    <property type="entry name" value="Tet_transcr_reg_TetR-rel_C_sf"/>
</dbReference>
<name>A0A9E6Y016_9ACTN</name>
<dbReference type="SUPFAM" id="SSF48498">
    <property type="entry name" value="Tetracyclin repressor-like, C-terminal domain"/>
    <property type="match status" value="1"/>
</dbReference>
<feature type="domain" description="HTH tetR-type" evidence="5">
    <location>
        <begin position="32"/>
        <end position="92"/>
    </location>
</feature>
<evidence type="ECO:0000256" key="3">
    <source>
        <dbReference type="ARBA" id="ARBA00023163"/>
    </source>
</evidence>
<accession>A0A9E6Y016</accession>
<evidence type="ECO:0000313" key="7">
    <source>
        <dbReference type="Proteomes" id="UP001162834"/>
    </source>
</evidence>
<dbReference type="PANTHER" id="PTHR47506:SF6">
    <property type="entry name" value="HTH-TYPE TRANSCRIPTIONAL REPRESSOR NEMR"/>
    <property type="match status" value="1"/>
</dbReference>
<dbReference type="SUPFAM" id="SSF46689">
    <property type="entry name" value="Homeodomain-like"/>
    <property type="match status" value="1"/>
</dbReference>
<reference evidence="6" key="1">
    <citation type="journal article" date="2022" name="Int. J. Syst. Evol. Microbiol.">
        <title>Pseudomonas aegrilactucae sp. nov. and Pseudomonas morbosilactucae sp. nov., pathogens causing bacterial rot of lettuce in Japan.</title>
        <authorList>
            <person name="Sawada H."/>
            <person name="Fujikawa T."/>
            <person name="Satou M."/>
        </authorList>
    </citation>
    <scope>NUCLEOTIDE SEQUENCE</scope>
    <source>
        <strain evidence="6">0166_1</strain>
    </source>
</reference>
<dbReference type="PANTHER" id="PTHR47506">
    <property type="entry name" value="TRANSCRIPTIONAL REGULATORY PROTEIN"/>
    <property type="match status" value="1"/>
</dbReference>
<dbReference type="GO" id="GO:0003677">
    <property type="term" value="F:DNA binding"/>
    <property type="evidence" value="ECO:0007669"/>
    <property type="project" value="UniProtKB-UniRule"/>
</dbReference>
<dbReference type="Proteomes" id="UP001162834">
    <property type="component" value="Chromosome"/>
</dbReference>
<sequence>MYERSYYYLPMPDVSSFSAMATTSDGRLLRGEQTRRAILQRAADIASVEGLEGLSIGRLAAELGASKSGVFAHFGSKEELQLATVEAARERFVEAVVVPALKAPRGLRRLSALCDGWLAYAREPVFAGGCFFCAVDAEFNARPGRVRDALAVARRDWIGLFVTTIEGAQGLGEIDPGVDARQLTFELDAFLLAANTDALLYDDPVAYERASTAMRARLRSAASDPALVG</sequence>
<feature type="DNA-binding region" description="H-T-H motif" evidence="4">
    <location>
        <begin position="55"/>
        <end position="74"/>
    </location>
</feature>
<proteinExistence type="predicted"/>
<keyword evidence="7" id="KW-1185">Reference proteome</keyword>
<dbReference type="Pfam" id="PF00440">
    <property type="entry name" value="TetR_N"/>
    <property type="match status" value="1"/>
</dbReference>
<evidence type="ECO:0000256" key="1">
    <source>
        <dbReference type="ARBA" id="ARBA00023015"/>
    </source>
</evidence>
<dbReference type="InterPro" id="IPR001647">
    <property type="entry name" value="HTH_TetR"/>
</dbReference>
<organism evidence="6 7">
    <name type="scientific">Capillimicrobium parvum</name>
    <dbReference type="NCBI Taxonomy" id="2884022"/>
    <lineage>
        <taxon>Bacteria</taxon>
        <taxon>Bacillati</taxon>
        <taxon>Actinomycetota</taxon>
        <taxon>Thermoleophilia</taxon>
        <taxon>Solirubrobacterales</taxon>
        <taxon>Capillimicrobiaceae</taxon>
        <taxon>Capillimicrobium</taxon>
    </lineage>
</organism>
<evidence type="ECO:0000256" key="2">
    <source>
        <dbReference type="ARBA" id="ARBA00023125"/>
    </source>
</evidence>
<gene>
    <name evidence="6" type="ORF">DSM104329_04087</name>
</gene>
<evidence type="ECO:0000256" key="4">
    <source>
        <dbReference type="PROSITE-ProRule" id="PRU00335"/>
    </source>
</evidence>
<dbReference type="EMBL" id="CP087164">
    <property type="protein sequence ID" value="UGS37667.1"/>
    <property type="molecule type" value="Genomic_DNA"/>
</dbReference>
<dbReference type="InterPro" id="IPR009057">
    <property type="entry name" value="Homeodomain-like_sf"/>
</dbReference>
<dbReference type="AlphaFoldDB" id="A0A9E6Y016"/>
<dbReference type="KEGG" id="sbae:DSM104329_04087"/>
<evidence type="ECO:0000313" key="6">
    <source>
        <dbReference type="EMBL" id="UGS37667.1"/>
    </source>
</evidence>
<dbReference type="InterPro" id="IPR011075">
    <property type="entry name" value="TetR_C"/>
</dbReference>
<keyword evidence="1" id="KW-0805">Transcription regulation</keyword>
<dbReference type="Gene3D" id="1.10.10.60">
    <property type="entry name" value="Homeodomain-like"/>
    <property type="match status" value="1"/>
</dbReference>